<feature type="domain" description="Bromodomain associated" evidence="8">
    <location>
        <begin position="65"/>
        <end position="140"/>
    </location>
</feature>
<feature type="region of interest" description="Disordered" evidence="7">
    <location>
        <begin position="146"/>
        <end position="181"/>
    </location>
</feature>
<dbReference type="InterPro" id="IPR009072">
    <property type="entry name" value="Histone-fold"/>
</dbReference>
<keyword evidence="5" id="KW-0804">Transcription</keyword>
<feature type="compositionally biased region" description="Low complexity" evidence="7">
    <location>
        <begin position="26"/>
        <end position="40"/>
    </location>
</feature>
<feature type="compositionally biased region" description="Pro residues" evidence="7">
    <location>
        <begin position="41"/>
        <end position="54"/>
    </location>
</feature>
<sequence>MSHYPPQAYGAFQPQYPAYTGQNHYPSQYPTQATPAATYPAYPPKPPSPPPEPHSAPALPAVSSDLASHALKRLASAELSRAGFDSAESVALQRLELEVIAFVERLYKSAHEYADLANRAGPVAKDVLLATEEWGLQTNALHRLAVKSKKRDRRTTSIQGAASMELLPPPSRSPSPELLASDDEDAAPVIPASLRQLPWSDRYLPALPPKHTYLRTPVSPPKKAALPSLEKKLKNAGLVQESLRNLLTATEDNADNEDGELLGHIVNWESTTHSRKRWKLSA</sequence>
<dbReference type="InterPro" id="IPR006565">
    <property type="entry name" value="BTP"/>
</dbReference>
<accession>A0ABQ8KY50</accession>
<evidence type="ECO:0000256" key="7">
    <source>
        <dbReference type="SAM" id="MobiDB-lite"/>
    </source>
</evidence>
<dbReference type="GeneID" id="72000721"/>
<keyword evidence="6" id="KW-0539">Nucleus</keyword>
<name>A0ABQ8KY50_9APHY</name>
<evidence type="ECO:0000259" key="8">
    <source>
        <dbReference type="SMART" id="SM00576"/>
    </source>
</evidence>
<evidence type="ECO:0000256" key="6">
    <source>
        <dbReference type="ARBA" id="ARBA00023242"/>
    </source>
</evidence>
<dbReference type="EMBL" id="JADCUA010000001">
    <property type="protein sequence ID" value="KAH9843999.1"/>
    <property type="molecule type" value="Genomic_DNA"/>
</dbReference>
<dbReference type="SMART" id="SM00576">
    <property type="entry name" value="BTP"/>
    <property type="match status" value="1"/>
</dbReference>
<dbReference type="PANTHER" id="PTHR46469">
    <property type="entry name" value="TRANSCRIPTION INITIATION FACTOR TFIID SUBUNIT 8"/>
    <property type="match status" value="1"/>
</dbReference>
<dbReference type="InterPro" id="IPR037818">
    <property type="entry name" value="TAF8"/>
</dbReference>
<keyword evidence="10" id="KW-1185">Reference proteome</keyword>
<protein>
    <recommendedName>
        <fullName evidence="3">Transcription initiation factor TFIID subunit 8</fullName>
    </recommendedName>
</protein>
<evidence type="ECO:0000256" key="4">
    <source>
        <dbReference type="ARBA" id="ARBA00023015"/>
    </source>
</evidence>
<gene>
    <name evidence="9" type="ORF">C8Q71DRAFT_697817</name>
</gene>
<evidence type="ECO:0000256" key="2">
    <source>
        <dbReference type="ARBA" id="ARBA00008767"/>
    </source>
</evidence>
<evidence type="ECO:0000256" key="5">
    <source>
        <dbReference type="ARBA" id="ARBA00023163"/>
    </source>
</evidence>
<organism evidence="9 10">
    <name type="scientific">Rhodofomes roseus</name>
    <dbReference type="NCBI Taxonomy" id="34475"/>
    <lineage>
        <taxon>Eukaryota</taxon>
        <taxon>Fungi</taxon>
        <taxon>Dikarya</taxon>
        <taxon>Basidiomycota</taxon>
        <taxon>Agaricomycotina</taxon>
        <taxon>Agaricomycetes</taxon>
        <taxon>Polyporales</taxon>
        <taxon>Rhodofomes</taxon>
    </lineage>
</organism>
<dbReference type="Proteomes" id="UP000814176">
    <property type="component" value="Unassembled WGS sequence"/>
</dbReference>
<dbReference type="Pfam" id="PF10406">
    <property type="entry name" value="TAF8_C"/>
    <property type="match status" value="1"/>
</dbReference>
<keyword evidence="4" id="KW-0805">Transcription regulation</keyword>
<comment type="subcellular location">
    <subcellularLocation>
        <location evidence="1">Nucleus</location>
    </subcellularLocation>
</comment>
<evidence type="ECO:0000256" key="1">
    <source>
        <dbReference type="ARBA" id="ARBA00004123"/>
    </source>
</evidence>
<dbReference type="RefSeq" id="XP_047784809.1">
    <property type="nucleotide sequence ID" value="XM_047919989.1"/>
</dbReference>
<dbReference type="PANTHER" id="PTHR46469:SF1">
    <property type="entry name" value="TRANSCRIPTION INITIATION FACTOR TFIID SUBUNIT 8"/>
    <property type="match status" value="1"/>
</dbReference>
<dbReference type="Gene3D" id="1.10.20.10">
    <property type="entry name" value="Histone, subunit A"/>
    <property type="match status" value="1"/>
</dbReference>
<dbReference type="Pfam" id="PF07524">
    <property type="entry name" value="Bromo_TP"/>
    <property type="match status" value="1"/>
</dbReference>
<proteinExistence type="inferred from homology"/>
<comment type="caution">
    <text evidence="9">The sequence shown here is derived from an EMBL/GenBank/DDBJ whole genome shotgun (WGS) entry which is preliminary data.</text>
</comment>
<comment type="similarity">
    <text evidence="2">Belongs to the TAF8 family.</text>
</comment>
<evidence type="ECO:0000313" key="10">
    <source>
        <dbReference type="Proteomes" id="UP000814176"/>
    </source>
</evidence>
<evidence type="ECO:0000256" key="3">
    <source>
        <dbReference type="ARBA" id="ARBA00017307"/>
    </source>
</evidence>
<reference evidence="9 10" key="1">
    <citation type="journal article" date="2021" name="Environ. Microbiol.">
        <title>Gene family expansions and transcriptome signatures uncover fungal adaptations to wood decay.</title>
        <authorList>
            <person name="Hage H."/>
            <person name="Miyauchi S."/>
            <person name="Viragh M."/>
            <person name="Drula E."/>
            <person name="Min B."/>
            <person name="Chaduli D."/>
            <person name="Navarro D."/>
            <person name="Favel A."/>
            <person name="Norest M."/>
            <person name="Lesage-Meessen L."/>
            <person name="Balint B."/>
            <person name="Merenyi Z."/>
            <person name="de Eugenio L."/>
            <person name="Morin E."/>
            <person name="Martinez A.T."/>
            <person name="Baldrian P."/>
            <person name="Stursova M."/>
            <person name="Martinez M.J."/>
            <person name="Novotny C."/>
            <person name="Magnuson J.K."/>
            <person name="Spatafora J.W."/>
            <person name="Maurice S."/>
            <person name="Pangilinan J."/>
            <person name="Andreopoulos W."/>
            <person name="LaButti K."/>
            <person name="Hundley H."/>
            <person name="Na H."/>
            <person name="Kuo A."/>
            <person name="Barry K."/>
            <person name="Lipzen A."/>
            <person name="Henrissat B."/>
            <person name="Riley R."/>
            <person name="Ahrendt S."/>
            <person name="Nagy L.G."/>
            <person name="Grigoriev I.V."/>
            <person name="Martin F."/>
            <person name="Rosso M.N."/>
        </authorList>
    </citation>
    <scope>NUCLEOTIDE SEQUENCE [LARGE SCALE GENOMIC DNA]</scope>
    <source>
        <strain evidence="9 10">CIRM-BRFM 1785</strain>
    </source>
</reference>
<feature type="region of interest" description="Disordered" evidence="7">
    <location>
        <begin position="20"/>
        <end position="60"/>
    </location>
</feature>
<evidence type="ECO:0000313" key="9">
    <source>
        <dbReference type="EMBL" id="KAH9843999.1"/>
    </source>
</evidence>
<dbReference type="InterPro" id="IPR019473">
    <property type="entry name" value="TFIID_su8_C"/>
</dbReference>